<evidence type="ECO:0000256" key="2">
    <source>
        <dbReference type="ARBA" id="ARBA00004370"/>
    </source>
</evidence>
<dbReference type="GO" id="GO:0042421">
    <property type="term" value="P:norepinephrine biosynthetic process"/>
    <property type="evidence" value="ECO:0007669"/>
    <property type="project" value="TreeGrafter"/>
</dbReference>
<dbReference type="InterPro" id="IPR000945">
    <property type="entry name" value="DBH-like"/>
</dbReference>
<evidence type="ECO:0000256" key="12">
    <source>
        <dbReference type="SAM" id="SignalP"/>
    </source>
</evidence>
<feature type="domain" description="DOMON" evidence="13">
    <location>
        <begin position="44"/>
        <end position="159"/>
    </location>
</feature>
<dbReference type="GO" id="GO:0042420">
    <property type="term" value="P:dopamine catabolic process"/>
    <property type="evidence" value="ECO:0007669"/>
    <property type="project" value="TreeGrafter"/>
</dbReference>
<dbReference type="Pfam" id="PF01082">
    <property type="entry name" value="Cu2_monooxygen"/>
    <property type="match status" value="1"/>
</dbReference>
<keyword evidence="11" id="KW-0325">Glycoprotein</keyword>
<evidence type="ECO:0000256" key="1">
    <source>
        <dbReference type="ARBA" id="ARBA00001973"/>
    </source>
</evidence>
<comment type="subcellular location">
    <subcellularLocation>
        <location evidence="2">Membrane</location>
    </subcellularLocation>
</comment>
<dbReference type="FunFam" id="2.60.40.1210:FF:000001">
    <property type="entry name" value="Monooxygenase, DBH-like 1, like"/>
    <property type="match status" value="1"/>
</dbReference>
<dbReference type="PANTHER" id="PTHR10157:SF23">
    <property type="entry name" value="MOXD1 HOMOLOG 1"/>
    <property type="match status" value="1"/>
</dbReference>
<evidence type="ECO:0000256" key="9">
    <source>
        <dbReference type="ARBA" id="ARBA00023136"/>
    </source>
</evidence>
<evidence type="ECO:0000256" key="7">
    <source>
        <dbReference type="ARBA" id="ARBA00023008"/>
    </source>
</evidence>
<dbReference type="AlphaFoldDB" id="A0A8J5T3T8"/>
<proteinExistence type="inferred from homology"/>
<comment type="similarity">
    <text evidence="3">Belongs to the copper type II ascorbate-dependent monooxygenase family.</text>
</comment>
<dbReference type="EMBL" id="JAHLQT010011563">
    <property type="protein sequence ID" value="KAG7172306.1"/>
    <property type="molecule type" value="Genomic_DNA"/>
</dbReference>
<evidence type="ECO:0000256" key="3">
    <source>
        <dbReference type="ARBA" id="ARBA00010676"/>
    </source>
</evidence>
<dbReference type="InterPro" id="IPR036939">
    <property type="entry name" value="Cu2_ascorb_mOase_N_sf"/>
</dbReference>
<dbReference type="SUPFAM" id="SSF49742">
    <property type="entry name" value="PHM/PNGase F"/>
    <property type="match status" value="2"/>
</dbReference>
<evidence type="ECO:0000256" key="5">
    <source>
        <dbReference type="ARBA" id="ARBA00022729"/>
    </source>
</evidence>
<dbReference type="GO" id="GO:0030667">
    <property type="term" value="C:secretory granule membrane"/>
    <property type="evidence" value="ECO:0007669"/>
    <property type="project" value="TreeGrafter"/>
</dbReference>
<dbReference type="InterPro" id="IPR028460">
    <property type="entry name" value="Tbh/DBH"/>
</dbReference>
<keyword evidence="7" id="KW-0186">Copper</keyword>
<dbReference type="InterPro" id="IPR014784">
    <property type="entry name" value="Cu2_ascorb_mOase-like_C"/>
</dbReference>
<dbReference type="InterPro" id="IPR005018">
    <property type="entry name" value="DOMON_domain"/>
</dbReference>
<dbReference type="CDD" id="cd09631">
    <property type="entry name" value="DOMON_DOH"/>
    <property type="match status" value="1"/>
</dbReference>
<dbReference type="SMART" id="SM00664">
    <property type="entry name" value="DoH"/>
    <property type="match status" value="1"/>
</dbReference>
<dbReference type="GO" id="GO:0005507">
    <property type="term" value="F:copper ion binding"/>
    <property type="evidence" value="ECO:0007669"/>
    <property type="project" value="InterPro"/>
</dbReference>
<dbReference type="InterPro" id="IPR045266">
    <property type="entry name" value="DOH_DOMON"/>
</dbReference>
<keyword evidence="4" id="KW-0479">Metal-binding</keyword>
<evidence type="ECO:0000313" key="15">
    <source>
        <dbReference type="Proteomes" id="UP000747542"/>
    </source>
</evidence>
<dbReference type="Gene3D" id="2.60.120.310">
    <property type="entry name" value="Copper type II, ascorbate-dependent monooxygenase, N-terminal domain"/>
    <property type="match status" value="1"/>
</dbReference>
<dbReference type="Pfam" id="PF03351">
    <property type="entry name" value="DOMON"/>
    <property type="match status" value="1"/>
</dbReference>
<dbReference type="InterPro" id="IPR024548">
    <property type="entry name" value="Cu2_monoox_C"/>
</dbReference>
<dbReference type="InterPro" id="IPR000323">
    <property type="entry name" value="Cu2_ascorb_mOase_N"/>
</dbReference>
<keyword evidence="5 12" id="KW-0732">Signal</keyword>
<keyword evidence="8" id="KW-0503">Monooxygenase</keyword>
<dbReference type="PROSITE" id="PS50836">
    <property type="entry name" value="DOMON"/>
    <property type="match status" value="1"/>
</dbReference>
<dbReference type="Pfam" id="PF03712">
    <property type="entry name" value="Cu2_monoox_C"/>
    <property type="match status" value="1"/>
</dbReference>
<dbReference type="Gene3D" id="2.60.120.230">
    <property type="match status" value="1"/>
</dbReference>
<feature type="chain" id="PRO_5035233603" evidence="12">
    <location>
        <begin position="24"/>
        <end position="695"/>
    </location>
</feature>
<keyword evidence="15" id="KW-1185">Reference proteome</keyword>
<gene>
    <name evidence="14" type="primary">Moxd1h1-L1</name>
    <name evidence="14" type="ORF">Hamer_G009668</name>
</gene>
<evidence type="ECO:0000256" key="8">
    <source>
        <dbReference type="ARBA" id="ARBA00023033"/>
    </source>
</evidence>
<evidence type="ECO:0000259" key="13">
    <source>
        <dbReference type="PROSITE" id="PS50836"/>
    </source>
</evidence>
<organism evidence="14 15">
    <name type="scientific">Homarus americanus</name>
    <name type="common">American lobster</name>
    <dbReference type="NCBI Taxonomy" id="6706"/>
    <lineage>
        <taxon>Eukaryota</taxon>
        <taxon>Metazoa</taxon>
        <taxon>Ecdysozoa</taxon>
        <taxon>Arthropoda</taxon>
        <taxon>Crustacea</taxon>
        <taxon>Multicrustacea</taxon>
        <taxon>Malacostraca</taxon>
        <taxon>Eumalacostraca</taxon>
        <taxon>Eucarida</taxon>
        <taxon>Decapoda</taxon>
        <taxon>Pleocyemata</taxon>
        <taxon>Astacidea</taxon>
        <taxon>Nephropoidea</taxon>
        <taxon>Nephropidae</taxon>
        <taxon>Homarus</taxon>
    </lineage>
</organism>
<evidence type="ECO:0000313" key="14">
    <source>
        <dbReference type="EMBL" id="KAG7172306.1"/>
    </source>
</evidence>
<comment type="cofactor">
    <cofactor evidence="1">
        <name>Cu(2+)</name>
        <dbReference type="ChEBI" id="CHEBI:29036"/>
    </cofactor>
</comment>
<sequence>MLSWVWSVWVVLCGVGVGMGVWAEPAEDLPSIPLQHRVVLDQEGAYYLLWTPREKDVVFEVQVATLGYVGLGFSPNGGMKGADILLGWVDLQGQIYLHDRHGEGNWRPPVDDTQDVEVLGGYQNDTHTVLRFSRPWYTCDDKHDLPLSENTIRIIWCYGLEDPRDAESVRIHHQRGTKSLYLKEPRFSLPTFSDDVTTWDIRSSNISIPGDISTLYWCKLFKFPPLTHKTHMIGYEPIIEARNMQYVHHMLLYGCHLEDAPTHYEKWLQVDGSQCYSSNMPTSWRYCKAPLITWAIGSEGEVFPDHVGFPLGEDHGGADYFMLEIHYDNPSLKQGIVDGSGLRLYHTQKLRQYDAAVLTVGHYVTPELIIPPGQHWETIGLCSDDCTRQGLPEGGVKVFQAVLHTHLLGSDISLKHIREGRELPTKIKEMTILPGDALITQCGYDSTAKIKPVFGGFSSAEEMCFVFLSYYPRVDLTDCTSRPQLLKLLNTLGVNELYYGLDHILNFGPKTVNKESEKVEEYNPSFKKIYLNRAFDRLFVKSPEAIRNTSVSTILDNDATWRNKTQLTSFQEEVIYGTHTAKCEMKNGHNLQGVSNITKYPEFVAIQQVSPPCSPLQNSSRGVLQGQGDRKPEAYTIDSLSPRFQVFIESVTSQDPLTAHNTSMGVESENQGAGAGQATLCSTVSMVCLFIYSLQ</sequence>
<comment type="caution">
    <text evidence="14">The sequence shown here is derived from an EMBL/GenBank/DDBJ whole genome shotgun (WGS) entry which is preliminary data.</text>
</comment>
<dbReference type="PRINTS" id="PR00767">
    <property type="entry name" value="DBMONOXGNASE"/>
</dbReference>
<dbReference type="SUPFAM" id="SSF49344">
    <property type="entry name" value="CBD9-like"/>
    <property type="match status" value="1"/>
</dbReference>
<accession>A0A8J5T3T8</accession>
<dbReference type="InterPro" id="IPR008977">
    <property type="entry name" value="PHM/PNGase_F_dom_sf"/>
</dbReference>
<dbReference type="PANTHER" id="PTHR10157">
    <property type="entry name" value="DOPAMINE BETA HYDROXYLASE RELATED"/>
    <property type="match status" value="1"/>
</dbReference>
<protein>
    <submittedName>
        <fullName evidence="14">MOXD1 1-like 1</fullName>
    </submittedName>
</protein>
<dbReference type="FunFam" id="2.60.120.310:FF:000004">
    <property type="entry name" value="DBH-like monooxygenase protein 1"/>
    <property type="match status" value="1"/>
</dbReference>
<evidence type="ECO:0000256" key="11">
    <source>
        <dbReference type="ARBA" id="ARBA00023180"/>
    </source>
</evidence>
<dbReference type="Gene3D" id="2.60.40.1210">
    <property type="entry name" value="Cellobiose dehydrogenase, cytochrome domain"/>
    <property type="match status" value="1"/>
</dbReference>
<reference evidence="14" key="1">
    <citation type="journal article" date="2021" name="Sci. Adv.">
        <title>The American lobster genome reveals insights on longevity, neural, and immune adaptations.</title>
        <authorList>
            <person name="Polinski J.M."/>
            <person name="Zimin A.V."/>
            <person name="Clark K.F."/>
            <person name="Kohn A.B."/>
            <person name="Sadowski N."/>
            <person name="Timp W."/>
            <person name="Ptitsyn A."/>
            <person name="Khanna P."/>
            <person name="Romanova D.Y."/>
            <person name="Williams P."/>
            <person name="Greenwood S.J."/>
            <person name="Moroz L.L."/>
            <person name="Walt D.R."/>
            <person name="Bodnar A.G."/>
        </authorList>
    </citation>
    <scope>NUCLEOTIDE SEQUENCE</scope>
    <source>
        <strain evidence="14">GMGI-L3</strain>
    </source>
</reference>
<evidence type="ECO:0000256" key="10">
    <source>
        <dbReference type="ARBA" id="ARBA00023157"/>
    </source>
</evidence>
<keyword evidence="6" id="KW-0560">Oxidoreductase</keyword>
<dbReference type="GO" id="GO:0006589">
    <property type="term" value="P:octopamine biosynthetic process"/>
    <property type="evidence" value="ECO:0007669"/>
    <property type="project" value="TreeGrafter"/>
</dbReference>
<dbReference type="GO" id="GO:0004500">
    <property type="term" value="F:dopamine beta-monooxygenase activity"/>
    <property type="evidence" value="ECO:0007669"/>
    <property type="project" value="InterPro"/>
</dbReference>
<dbReference type="GO" id="GO:0005615">
    <property type="term" value="C:extracellular space"/>
    <property type="evidence" value="ECO:0007669"/>
    <property type="project" value="TreeGrafter"/>
</dbReference>
<keyword evidence="10" id="KW-1015">Disulfide bond</keyword>
<name>A0A8J5T3T8_HOMAM</name>
<dbReference type="Proteomes" id="UP000747542">
    <property type="component" value="Unassembled WGS sequence"/>
</dbReference>
<keyword evidence="9" id="KW-0472">Membrane</keyword>
<feature type="signal peptide" evidence="12">
    <location>
        <begin position="1"/>
        <end position="23"/>
    </location>
</feature>
<evidence type="ECO:0000256" key="6">
    <source>
        <dbReference type="ARBA" id="ARBA00023002"/>
    </source>
</evidence>
<evidence type="ECO:0000256" key="4">
    <source>
        <dbReference type="ARBA" id="ARBA00022723"/>
    </source>
</evidence>